<feature type="binding site" evidence="4">
    <location>
        <position position="251"/>
    </location>
    <ligand>
        <name>3-dehydroquinate</name>
        <dbReference type="ChEBI" id="CHEBI:32364"/>
    </ligand>
</feature>
<feature type="active site" description="Schiff-base intermediate with substrate" evidence="4">
    <location>
        <position position="186"/>
    </location>
</feature>
<dbReference type="PROSITE" id="PS01028">
    <property type="entry name" value="DEHYDROQUINASE_I"/>
    <property type="match status" value="1"/>
</dbReference>
<evidence type="ECO:0000313" key="6">
    <source>
        <dbReference type="Proteomes" id="UP001589793"/>
    </source>
</evidence>
<comment type="similarity">
    <text evidence="4">Belongs to the type-I 3-dehydroquinase family.</text>
</comment>
<comment type="catalytic activity">
    <reaction evidence="1 4">
        <text>3-dehydroquinate = 3-dehydroshikimate + H2O</text>
        <dbReference type="Rhea" id="RHEA:21096"/>
        <dbReference type="ChEBI" id="CHEBI:15377"/>
        <dbReference type="ChEBI" id="CHEBI:16630"/>
        <dbReference type="ChEBI" id="CHEBI:32364"/>
        <dbReference type="EC" id="4.2.1.10"/>
    </reaction>
</comment>
<feature type="binding site" evidence="4">
    <location>
        <position position="247"/>
    </location>
    <ligand>
        <name>3-dehydroquinate</name>
        <dbReference type="ChEBI" id="CHEBI:32364"/>
    </ligand>
</feature>
<comment type="function">
    <text evidence="4">Involved in the third step of the chorismate pathway, which leads to the biosynthesis of aromatic amino acids. Catalyzes the cis-dehydration of 3-dehydroquinate (DHQ) and introduces the first double bond of the aromatic ring to yield 3-dehydroshikimate.</text>
</comment>
<evidence type="ECO:0000256" key="1">
    <source>
        <dbReference type="ARBA" id="ARBA00001864"/>
    </source>
</evidence>
<organism evidence="5 6">
    <name type="scientific">Brachybacterium hainanense</name>
    <dbReference type="NCBI Taxonomy" id="1541174"/>
    <lineage>
        <taxon>Bacteria</taxon>
        <taxon>Bacillati</taxon>
        <taxon>Actinomycetota</taxon>
        <taxon>Actinomycetes</taxon>
        <taxon>Micrococcales</taxon>
        <taxon>Dermabacteraceae</taxon>
        <taxon>Brachybacterium</taxon>
    </lineage>
</organism>
<evidence type="ECO:0000256" key="2">
    <source>
        <dbReference type="ARBA" id="ARBA00023239"/>
    </source>
</evidence>
<feature type="active site" description="Proton donor/acceptor" evidence="4">
    <location>
        <position position="159"/>
    </location>
</feature>
<dbReference type="CDD" id="cd00502">
    <property type="entry name" value="DHQase_I"/>
    <property type="match status" value="1"/>
</dbReference>
<comment type="caution">
    <text evidence="5">The sequence shown here is derived from an EMBL/GenBank/DDBJ whole genome shotgun (WGS) entry which is preliminary data.</text>
</comment>
<dbReference type="InterPro" id="IPR013785">
    <property type="entry name" value="Aldolase_TIM"/>
</dbReference>
<gene>
    <name evidence="4 5" type="primary">aroD</name>
    <name evidence="5" type="ORF">ACFFF6_12735</name>
</gene>
<keyword evidence="6" id="KW-1185">Reference proteome</keyword>
<name>A0ABV6RCV9_9MICO</name>
<protein>
    <recommendedName>
        <fullName evidence="4">3-dehydroquinate dehydratase</fullName>
        <shortName evidence="4">3-dehydroquinase</shortName>
        <ecNumber evidence="4">4.2.1.10</ecNumber>
    </recommendedName>
    <alternativeName>
        <fullName evidence="4">Type I DHQase</fullName>
    </alternativeName>
    <alternativeName>
        <fullName evidence="4">Type I dehydroquinase</fullName>
        <shortName evidence="4">DHQ1</shortName>
    </alternativeName>
</protein>
<dbReference type="InterPro" id="IPR001381">
    <property type="entry name" value="DHquinase_I"/>
</dbReference>
<keyword evidence="4" id="KW-0057">Aromatic amino acid biosynthesis</keyword>
<dbReference type="InterPro" id="IPR050146">
    <property type="entry name" value="Type-I_3-dehydroquinase"/>
</dbReference>
<keyword evidence="2 4" id="KW-0456">Lyase</keyword>
<proteinExistence type="inferred from homology"/>
<dbReference type="PANTHER" id="PTHR43699">
    <property type="entry name" value="3-DEHYDROQUINATE DEHYDRATASE"/>
    <property type="match status" value="1"/>
</dbReference>
<dbReference type="GO" id="GO:0003855">
    <property type="term" value="F:3-dehydroquinate dehydratase activity"/>
    <property type="evidence" value="ECO:0007669"/>
    <property type="project" value="UniProtKB-EC"/>
</dbReference>
<evidence type="ECO:0000256" key="3">
    <source>
        <dbReference type="ARBA" id="ARBA00023270"/>
    </source>
</evidence>
<sequence>MSTPRREPGSDARPAIHPVRIGPVALGPGRPRVIVPLTGADPDSLREQAGAVPGSGADLAEWRADHLLAGGAEAAELLLLAAELRVQLGSCPLLLTVRTRRENGAADLGAQEYAELLGAVIAARAADALDVEMLADEAVSAGIVHRAHEAGIPVVGSHHDFDGTPPQAEMTARLVRMARLGADVPKLAVMPRDVQDVLALMAATAEARSLLRGPLITMSMGELGAITRLGGGIFGSCATFGALREASAPGQLPVRELRAALDLLGGASGPGPVRHRGADAR</sequence>
<keyword evidence="3 4" id="KW-0704">Schiff base</keyword>
<dbReference type="NCBIfam" id="TIGR01093">
    <property type="entry name" value="aroD"/>
    <property type="match status" value="1"/>
</dbReference>
<dbReference type="EMBL" id="JBHLSV010000015">
    <property type="protein sequence ID" value="MFC0674826.1"/>
    <property type="molecule type" value="Genomic_DNA"/>
</dbReference>
<dbReference type="SUPFAM" id="SSF51569">
    <property type="entry name" value="Aldolase"/>
    <property type="match status" value="1"/>
</dbReference>
<keyword evidence="4" id="KW-0028">Amino-acid biosynthesis</keyword>
<comment type="caution">
    <text evidence="4">Lacks conserved residue(s) required for the propagation of feature annotation.</text>
</comment>
<dbReference type="Proteomes" id="UP001589793">
    <property type="component" value="Unassembled WGS sequence"/>
</dbReference>
<dbReference type="HAMAP" id="MF_00214">
    <property type="entry name" value="AroD"/>
    <property type="match status" value="1"/>
</dbReference>
<evidence type="ECO:0000256" key="4">
    <source>
        <dbReference type="HAMAP-Rule" id="MF_00214"/>
    </source>
</evidence>
<dbReference type="EC" id="4.2.1.10" evidence="4"/>
<dbReference type="InterPro" id="IPR018508">
    <property type="entry name" value="3-dehydroquinate_DH_AS"/>
</dbReference>
<evidence type="ECO:0000313" key="5">
    <source>
        <dbReference type="EMBL" id="MFC0674826.1"/>
    </source>
</evidence>
<dbReference type="Pfam" id="PF01487">
    <property type="entry name" value="DHquinase_I"/>
    <property type="match status" value="1"/>
</dbReference>
<feature type="binding site" evidence="4">
    <location>
        <position position="228"/>
    </location>
    <ligand>
        <name>3-dehydroquinate</name>
        <dbReference type="ChEBI" id="CHEBI:32364"/>
    </ligand>
</feature>
<dbReference type="PANTHER" id="PTHR43699:SF1">
    <property type="entry name" value="3-DEHYDROQUINATE DEHYDRATASE"/>
    <property type="match status" value="1"/>
</dbReference>
<dbReference type="Gene3D" id="3.20.20.70">
    <property type="entry name" value="Aldolase class I"/>
    <property type="match status" value="1"/>
</dbReference>
<accession>A0ABV6RCV9</accession>
<feature type="binding site" evidence="4">
    <location>
        <begin position="61"/>
        <end position="63"/>
    </location>
    <ligand>
        <name>3-dehydroquinate</name>
        <dbReference type="ChEBI" id="CHEBI:32364"/>
    </ligand>
</feature>
<comment type="subunit">
    <text evidence="4">Homodimer.</text>
</comment>
<reference evidence="5 6" key="1">
    <citation type="submission" date="2024-09" db="EMBL/GenBank/DDBJ databases">
        <authorList>
            <person name="Sun Q."/>
            <person name="Mori K."/>
        </authorList>
    </citation>
    <scope>NUCLEOTIDE SEQUENCE [LARGE SCALE GENOMIC DNA]</scope>
    <source>
        <strain evidence="5 6">CICC 10874</strain>
    </source>
</reference>
<comment type="pathway">
    <text evidence="4">Metabolic intermediate biosynthesis; chorismate biosynthesis; chorismate from D-erythrose 4-phosphate and phosphoenolpyruvate: step 3/7.</text>
</comment>
<feature type="binding site" evidence="4">
    <location>
        <position position="98"/>
    </location>
    <ligand>
        <name>3-dehydroquinate</name>
        <dbReference type="ChEBI" id="CHEBI:32364"/>
    </ligand>
</feature>
<dbReference type="RefSeq" id="WP_376981277.1">
    <property type="nucleotide sequence ID" value="NZ_JBHLSV010000015.1"/>
</dbReference>